<evidence type="ECO:0000259" key="1">
    <source>
        <dbReference type="Pfam" id="PF18289"/>
    </source>
</evidence>
<dbReference type="InterPro" id="IPR040673">
    <property type="entry name" value="CCDC81_HU_dom_2"/>
</dbReference>
<feature type="non-terminal residue" evidence="2">
    <location>
        <position position="115"/>
    </location>
</feature>
<dbReference type="OrthoDB" id="125906at2759"/>
<feature type="domain" description="CCDC81 HU" evidence="1">
    <location>
        <begin position="6"/>
        <end position="78"/>
    </location>
</feature>
<reference evidence="2 3" key="1">
    <citation type="submission" date="2019-09" db="EMBL/GenBank/DDBJ databases">
        <title>Bird 10,000 Genomes (B10K) Project - Family phase.</title>
        <authorList>
            <person name="Zhang G."/>
        </authorList>
    </citation>
    <scope>NUCLEOTIDE SEQUENCE [LARGE SCALE GENOMIC DNA]</scope>
    <source>
        <strain evidence="2">B10K-CU-031-02</strain>
        <tissue evidence="2">Muscle</tissue>
    </source>
</reference>
<dbReference type="Pfam" id="PF18289">
    <property type="entry name" value="HU-CCDC81_euk_2"/>
    <property type="match status" value="1"/>
</dbReference>
<feature type="non-terminal residue" evidence="2">
    <location>
        <position position="1"/>
    </location>
</feature>
<gene>
    <name evidence="2" type="primary">Ccdc81_1</name>
    <name evidence="2" type="ORF">CEUAER_R04852</name>
</gene>
<comment type="caution">
    <text evidence="2">The sequence shown here is derived from an EMBL/GenBank/DDBJ whole genome shotgun (WGS) entry which is preliminary data.</text>
</comment>
<dbReference type="Proteomes" id="UP000519239">
    <property type="component" value="Unassembled WGS sequence"/>
</dbReference>
<accession>A0A7L4KJ26</accession>
<proteinExistence type="predicted"/>
<evidence type="ECO:0000313" key="2">
    <source>
        <dbReference type="EMBL" id="NXY52354.1"/>
    </source>
</evidence>
<name>A0A7L4KJ26_9AVES</name>
<dbReference type="PANTHER" id="PTHR14362:SF2">
    <property type="entry name" value="COILED-COIL DOMAIN-CONTAINING PROTEIN 81"/>
    <property type="match status" value="1"/>
</dbReference>
<keyword evidence="3" id="KW-1185">Reference proteome</keyword>
<dbReference type="PANTHER" id="PTHR14362">
    <property type="entry name" value="COILED-COIL DOMAIN-CONTAINING PROTEIN 81"/>
    <property type="match status" value="1"/>
</dbReference>
<dbReference type="InterPro" id="IPR026295">
    <property type="entry name" value="CCD81"/>
</dbReference>
<evidence type="ECO:0000313" key="3">
    <source>
        <dbReference type="Proteomes" id="UP000519239"/>
    </source>
</evidence>
<protein>
    <submittedName>
        <fullName evidence="2">CCD81 protein</fullName>
    </submittedName>
</protein>
<dbReference type="EMBL" id="VWPQ01026292">
    <property type="protein sequence ID" value="NXY52354.1"/>
    <property type="molecule type" value="Genomic_DNA"/>
</dbReference>
<sequence length="115" mass="12646">PGNKELEPLKYSKVAAATSVSWRKVEGCIQGTMSLLCHCLGKGENVALTLKDVGLLLIEGTKVQMKFYREFLEKLAGKENLEKVIFKVPRLLDVIVSPVVPVASLTFCGRVVLFP</sequence>
<dbReference type="GO" id="GO:0005815">
    <property type="term" value="C:microtubule organizing center"/>
    <property type="evidence" value="ECO:0007669"/>
    <property type="project" value="TreeGrafter"/>
</dbReference>
<organism evidence="2 3">
    <name type="scientific">Ceuthmochares aereus</name>
    <dbReference type="NCBI Taxonomy" id="1961834"/>
    <lineage>
        <taxon>Eukaryota</taxon>
        <taxon>Metazoa</taxon>
        <taxon>Chordata</taxon>
        <taxon>Craniata</taxon>
        <taxon>Vertebrata</taxon>
        <taxon>Euteleostomi</taxon>
        <taxon>Archelosauria</taxon>
        <taxon>Archosauria</taxon>
        <taxon>Dinosauria</taxon>
        <taxon>Saurischia</taxon>
        <taxon>Theropoda</taxon>
        <taxon>Coelurosauria</taxon>
        <taxon>Aves</taxon>
        <taxon>Neognathae</taxon>
        <taxon>Neoaves</taxon>
        <taxon>Otidimorphae</taxon>
        <taxon>Cuculiformes</taxon>
        <taxon>Cuculidae</taxon>
        <taxon>Ceuthmochares</taxon>
    </lineage>
</organism>
<dbReference type="AlphaFoldDB" id="A0A7L4KJ26"/>